<proteinExistence type="inferred from homology"/>
<keyword evidence="3" id="KW-0813">Transport</keyword>
<dbReference type="GO" id="GO:0009279">
    <property type="term" value="C:cell outer membrane"/>
    <property type="evidence" value="ECO:0007669"/>
    <property type="project" value="UniProtKB-SubCell"/>
</dbReference>
<reference evidence="8" key="2">
    <citation type="submission" date="2023-01" db="EMBL/GenBank/DDBJ databases">
        <authorList>
            <person name="Sun Q."/>
            <person name="Evtushenko L."/>
        </authorList>
    </citation>
    <scope>NUCLEOTIDE SEQUENCE</scope>
    <source>
        <strain evidence="8">VKM B-2935</strain>
    </source>
</reference>
<evidence type="ECO:0000256" key="7">
    <source>
        <dbReference type="ARBA" id="ARBA00023237"/>
    </source>
</evidence>
<dbReference type="Pfam" id="PF02321">
    <property type="entry name" value="OEP"/>
    <property type="match status" value="1"/>
</dbReference>
<evidence type="ECO:0000256" key="4">
    <source>
        <dbReference type="ARBA" id="ARBA00022452"/>
    </source>
</evidence>
<evidence type="ECO:0000256" key="5">
    <source>
        <dbReference type="ARBA" id="ARBA00022692"/>
    </source>
</evidence>
<comment type="similarity">
    <text evidence="2">Belongs to the outer membrane factor (OMF) (TC 1.B.17) family.</text>
</comment>
<keyword evidence="6" id="KW-0472">Membrane</keyword>
<accession>A0A9W6K8E6</accession>
<evidence type="ECO:0000256" key="6">
    <source>
        <dbReference type="ARBA" id="ARBA00023136"/>
    </source>
</evidence>
<keyword evidence="7" id="KW-0998">Cell outer membrane</keyword>
<reference evidence="8" key="1">
    <citation type="journal article" date="2014" name="Int. J. Syst. Evol. Microbiol.">
        <title>Complete genome sequence of Corynebacterium casei LMG S-19264T (=DSM 44701T), isolated from a smear-ripened cheese.</title>
        <authorList>
            <consortium name="US DOE Joint Genome Institute (JGI-PGF)"/>
            <person name="Walter F."/>
            <person name="Albersmeier A."/>
            <person name="Kalinowski J."/>
            <person name="Ruckert C."/>
        </authorList>
    </citation>
    <scope>NUCLEOTIDE SEQUENCE</scope>
    <source>
        <strain evidence="8">VKM B-2935</strain>
    </source>
</reference>
<dbReference type="Proteomes" id="UP001143328">
    <property type="component" value="Unassembled WGS sequence"/>
</dbReference>
<protein>
    <submittedName>
        <fullName evidence="8">Uncharacterized protein</fullName>
    </submittedName>
</protein>
<evidence type="ECO:0000256" key="2">
    <source>
        <dbReference type="ARBA" id="ARBA00007613"/>
    </source>
</evidence>
<dbReference type="AlphaFoldDB" id="A0A9W6K8E6"/>
<dbReference type="InterPro" id="IPR003423">
    <property type="entry name" value="OMP_efflux"/>
</dbReference>
<dbReference type="PANTHER" id="PTHR30026:SF20">
    <property type="entry name" value="OUTER MEMBRANE PROTEIN TOLC"/>
    <property type="match status" value="1"/>
</dbReference>
<evidence type="ECO:0000313" key="9">
    <source>
        <dbReference type="Proteomes" id="UP001143328"/>
    </source>
</evidence>
<sequence length="462" mass="50657">MALRLRETEEDQKVIDTYYRPVFKVLSRAVNSSSDEVNRDGVKAQQFGSAATDSSLTITATQRLPGGATLGLSVGKELGHHKSSDNLAGDNTIRSSQHSYQLEVRQPLLRGAGAPASVELNIGRLAIAQAHLSHEVFIQEDLLRTVAVYSDLLSCQQNVLQAERSLQASKDFMAATQAQVSQGVLAKSEMEQAQFSVSQGELELAYARQAEKDAIDQLRVFSGLAVEDGQRVRNFPQIDVGSATHADFSSMAAEIEAAKINVQIAEQQRTAAKDGDAIELDVVASTGKGWANRFSSSAHEHRNYGGWRSQSYVGLEMSKTLNDYSARAALRKSRLALEERKLELQDAKLRVNVRRAAAKRGLSSAYQYVQLIKKKIEVASKNLANERLKIDSGRSTAFMVYSAQSNLDQAQSEYIDANSRYIVAAARLYKELGKLKEFVDELSSVECSSGTLSKSPRAMAKE</sequence>
<evidence type="ECO:0000256" key="1">
    <source>
        <dbReference type="ARBA" id="ARBA00004442"/>
    </source>
</evidence>
<evidence type="ECO:0000313" key="8">
    <source>
        <dbReference type="EMBL" id="GLK91440.1"/>
    </source>
</evidence>
<dbReference type="GO" id="GO:0015562">
    <property type="term" value="F:efflux transmembrane transporter activity"/>
    <property type="evidence" value="ECO:0007669"/>
    <property type="project" value="InterPro"/>
</dbReference>
<dbReference type="SUPFAM" id="SSF56954">
    <property type="entry name" value="Outer membrane efflux proteins (OEP)"/>
    <property type="match status" value="1"/>
</dbReference>
<keyword evidence="9" id="KW-1185">Reference proteome</keyword>
<dbReference type="Gene3D" id="1.20.1600.10">
    <property type="entry name" value="Outer membrane efflux proteins (OEP)"/>
    <property type="match status" value="1"/>
</dbReference>
<evidence type="ECO:0000256" key="3">
    <source>
        <dbReference type="ARBA" id="ARBA00022448"/>
    </source>
</evidence>
<dbReference type="EMBL" id="BSFN01000020">
    <property type="protein sequence ID" value="GLK91440.1"/>
    <property type="molecule type" value="Genomic_DNA"/>
</dbReference>
<organism evidence="8 9">
    <name type="scientific">Pseudomonas turukhanskensis</name>
    <dbReference type="NCBI Taxonomy" id="1806536"/>
    <lineage>
        <taxon>Bacteria</taxon>
        <taxon>Pseudomonadati</taxon>
        <taxon>Pseudomonadota</taxon>
        <taxon>Gammaproteobacteria</taxon>
        <taxon>Pseudomonadales</taxon>
        <taxon>Pseudomonadaceae</taxon>
        <taxon>Pseudomonas</taxon>
    </lineage>
</organism>
<dbReference type="GO" id="GO:0015288">
    <property type="term" value="F:porin activity"/>
    <property type="evidence" value="ECO:0007669"/>
    <property type="project" value="TreeGrafter"/>
</dbReference>
<dbReference type="GO" id="GO:1990281">
    <property type="term" value="C:efflux pump complex"/>
    <property type="evidence" value="ECO:0007669"/>
    <property type="project" value="TreeGrafter"/>
</dbReference>
<keyword evidence="5" id="KW-0812">Transmembrane</keyword>
<comment type="caution">
    <text evidence="8">The sequence shown here is derived from an EMBL/GenBank/DDBJ whole genome shotgun (WGS) entry which is preliminary data.</text>
</comment>
<comment type="subcellular location">
    <subcellularLocation>
        <location evidence="1">Cell outer membrane</location>
    </subcellularLocation>
</comment>
<dbReference type="PANTHER" id="PTHR30026">
    <property type="entry name" value="OUTER MEMBRANE PROTEIN TOLC"/>
    <property type="match status" value="1"/>
</dbReference>
<keyword evidence="4" id="KW-1134">Transmembrane beta strand</keyword>
<gene>
    <name evidence="8" type="ORF">GCM10017655_45040</name>
</gene>
<dbReference type="InterPro" id="IPR051906">
    <property type="entry name" value="TolC-like"/>
</dbReference>
<name>A0A9W6K8E6_9PSED</name>